<dbReference type="OrthoDB" id="8957634at2"/>
<evidence type="ECO:0000313" key="2">
    <source>
        <dbReference type="EMBL" id="SDX35983.1"/>
    </source>
</evidence>
<dbReference type="AlphaFoldDB" id="A0A1H3B243"/>
<dbReference type="InterPro" id="IPR029058">
    <property type="entry name" value="AB_hydrolase_fold"/>
</dbReference>
<dbReference type="PANTHER" id="PTHR43433:SF5">
    <property type="entry name" value="AB HYDROLASE-1 DOMAIN-CONTAINING PROTEIN"/>
    <property type="match status" value="1"/>
</dbReference>
<dbReference type="Proteomes" id="UP000199529">
    <property type="component" value="Unassembled WGS sequence"/>
</dbReference>
<evidence type="ECO:0000259" key="1">
    <source>
        <dbReference type="Pfam" id="PF00561"/>
    </source>
</evidence>
<sequence>MKVLEVDGIELALDRRGPDGAPALLLIAGGGQSMDWWTPEFCDLLGAGELQVIRYDHRDTGQSSTSAPGQPDYTGDDLAADPLRVLDALGIEDAHLMGMSMGGGIAQSIAVRARERVRSLTLVESSPAGGDRGDLPPPSLAVAATWEEPEPEIDWADETAVIDYRVDVERPFAGPLGFDEARVRALATLEVRRSRNMASSMANHFIAEPGTSVDPAEIRVPTLVLHSADDPMFPLPHGEALARVIPGARLMRLGGVGHEIPPPAVWDVVVPELHRHLLHT</sequence>
<reference evidence="3" key="1">
    <citation type="submission" date="2016-10" db="EMBL/GenBank/DDBJ databases">
        <authorList>
            <person name="Varghese N."/>
            <person name="Submissions S."/>
        </authorList>
    </citation>
    <scope>NUCLEOTIDE SEQUENCE [LARGE SCALE GENOMIC DNA]</scope>
    <source>
        <strain evidence="3">CGMCC 4.3530</strain>
    </source>
</reference>
<accession>A0A1H3B243</accession>
<dbReference type="SUPFAM" id="SSF53474">
    <property type="entry name" value="alpha/beta-Hydrolases"/>
    <property type="match status" value="1"/>
</dbReference>
<dbReference type="GO" id="GO:0046503">
    <property type="term" value="P:glycerolipid catabolic process"/>
    <property type="evidence" value="ECO:0007669"/>
    <property type="project" value="TreeGrafter"/>
</dbReference>
<feature type="domain" description="AB hydrolase-1" evidence="1">
    <location>
        <begin position="22"/>
        <end position="260"/>
    </location>
</feature>
<dbReference type="InterPro" id="IPR050471">
    <property type="entry name" value="AB_hydrolase"/>
</dbReference>
<dbReference type="PRINTS" id="PR00111">
    <property type="entry name" value="ABHYDROLASE"/>
</dbReference>
<gene>
    <name evidence="2" type="ORF">SAMN05216215_101037</name>
</gene>
<dbReference type="EMBL" id="FNOK01000010">
    <property type="protein sequence ID" value="SDX35983.1"/>
    <property type="molecule type" value="Genomic_DNA"/>
</dbReference>
<proteinExistence type="predicted"/>
<keyword evidence="3" id="KW-1185">Reference proteome</keyword>
<evidence type="ECO:0000313" key="3">
    <source>
        <dbReference type="Proteomes" id="UP000199529"/>
    </source>
</evidence>
<organism evidence="2 3">
    <name type="scientific">Saccharopolyspora shandongensis</name>
    <dbReference type="NCBI Taxonomy" id="418495"/>
    <lineage>
        <taxon>Bacteria</taxon>
        <taxon>Bacillati</taxon>
        <taxon>Actinomycetota</taxon>
        <taxon>Actinomycetes</taxon>
        <taxon>Pseudonocardiales</taxon>
        <taxon>Pseudonocardiaceae</taxon>
        <taxon>Saccharopolyspora</taxon>
    </lineage>
</organism>
<dbReference type="Pfam" id="PF00561">
    <property type="entry name" value="Abhydrolase_1"/>
    <property type="match status" value="1"/>
</dbReference>
<dbReference type="PANTHER" id="PTHR43433">
    <property type="entry name" value="HYDROLASE, ALPHA/BETA FOLD FAMILY PROTEIN"/>
    <property type="match status" value="1"/>
</dbReference>
<dbReference type="STRING" id="418495.SAMN05216215_101037"/>
<protein>
    <submittedName>
        <fullName evidence="2">Pimeloyl-ACP methyl ester carboxylesterase</fullName>
    </submittedName>
</protein>
<dbReference type="InterPro" id="IPR000073">
    <property type="entry name" value="AB_hydrolase_1"/>
</dbReference>
<dbReference type="Gene3D" id="3.40.50.1820">
    <property type="entry name" value="alpha/beta hydrolase"/>
    <property type="match status" value="1"/>
</dbReference>
<name>A0A1H3B243_9PSEU</name>
<dbReference type="GO" id="GO:0004806">
    <property type="term" value="F:triacylglycerol lipase activity"/>
    <property type="evidence" value="ECO:0007669"/>
    <property type="project" value="TreeGrafter"/>
</dbReference>